<evidence type="ECO:0000313" key="2">
    <source>
        <dbReference type="Proteomes" id="UP001055072"/>
    </source>
</evidence>
<proteinExistence type="predicted"/>
<dbReference type="Proteomes" id="UP001055072">
    <property type="component" value="Unassembled WGS sequence"/>
</dbReference>
<comment type="caution">
    <text evidence="1">The sequence shown here is derived from an EMBL/GenBank/DDBJ whole genome shotgun (WGS) entry which is preliminary data.</text>
</comment>
<protein>
    <submittedName>
        <fullName evidence="1">Alpha/Beta hydrolase protein</fullName>
    </submittedName>
</protein>
<dbReference type="EMBL" id="MU274904">
    <property type="protein sequence ID" value="KAI0092160.1"/>
    <property type="molecule type" value="Genomic_DNA"/>
</dbReference>
<name>A0ACB8UD04_9APHY</name>
<accession>A0ACB8UD04</accession>
<reference evidence="1" key="1">
    <citation type="journal article" date="2021" name="Environ. Microbiol.">
        <title>Gene family expansions and transcriptome signatures uncover fungal adaptations to wood decay.</title>
        <authorList>
            <person name="Hage H."/>
            <person name="Miyauchi S."/>
            <person name="Viragh M."/>
            <person name="Drula E."/>
            <person name="Min B."/>
            <person name="Chaduli D."/>
            <person name="Navarro D."/>
            <person name="Favel A."/>
            <person name="Norest M."/>
            <person name="Lesage-Meessen L."/>
            <person name="Balint B."/>
            <person name="Merenyi Z."/>
            <person name="de Eugenio L."/>
            <person name="Morin E."/>
            <person name="Martinez A.T."/>
            <person name="Baldrian P."/>
            <person name="Stursova M."/>
            <person name="Martinez M.J."/>
            <person name="Novotny C."/>
            <person name="Magnuson J.K."/>
            <person name="Spatafora J.W."/>
            <person name="Maurice S."/>
            <person name="Pangilinan J."/>
            <person name="Andreopoulos W."/>
            <person name="LaButti K."/>
            <person name="Hundley H."/>
            <person name="Na H."/>
            <person name="Kuo A."/>
            <person name="Barry K."/>
            <person name="Lipzen A."/>
            <person name="Henrissat B."/>
            <person name="Riley R."/>
            <person name="Ahrendt S."/>
            <person name="Nagy L.G."/>
            <person name="Grigoriev I.V."/>
            <person name="Martin F."/>
            <person name="Rosso M.N."/>
        </authorList>
    </citation>
    <scope>NUCLEOTIDE SEQUENCE</scope>
    <source>
        <strain evidence="1">CBS 384.51</strain>
    </source>
</reference>
<keyword evidence="1" id="KW-0378">Hydrolase</keyword>
<sequence>MSILPVNEDGAVLYYEDSGAPPGSKDYHTVFLIHGFIFHSAIFKRLFRHAPRYNLRFISVNAREYPGSTPLTDEELSRLMSRDPVEEALALSTQGMEFARFVKGIIELERFPRPRETTDEKTGKERRVGGVSILAWSLGNTYLLSLLGHLGSLSDDVNEVLEGYVRNAIVYDPPCPVYGTPPPRDAYIPLDDPTMPLEETAKAFVRWVSTYWEPFSSLDDVSEAAVAAQRDVSTLAPPLCPASVEPAYVHKELRPTSCRMTREELASVIYPEVALRVGHPGHVTLSVYASNANHSFFDTDGKLPKVKAIVLWADMSCAYCPWGAKVLSDQLKEPPREGEVRRQVEIVKLESANHFMHWDEPERFVKFLAEKTR</sequence>
<evidence type="ECO:0000313" key="1">
    <source>
        <dbReference type="EMBL" id="KAI0092160.1"/>
    </source>
</evidence>
<organism evidence="1 2">
    <name type="scientific">Irpex rosettiformis</name>
    <dbReference type="NCBI Taxonomy" id="378272"/>
    <lineage>
        <taxon>Eukaryota</taxon>
        <taxon>Fungi</taxon>
        <taxon>Dikarya</taxon>
        <taxon>Basidiomycota</taxon>
        <taxon>Agaricomycotina</taxon>
        <taxon>Agaricomycetes</taxon>
        <taxon>Polyporales</taxon>
        <taxon>Irpicaceae</taxon>
        <taxon>Irpex</taxon>
    </lineage>
</organism>
<gene>
    <name evidence="1" type="ORF">BDY19DRAFT_583650</name>
</gene>
<keyword evidence="2" id="KW-1185">Reference proteome</keyword>